<sequence>MKECVVIIPALNPEETLIDYVAELLNKGALQIIVVNDGSDKELLPIFEKLASNERCTVLTHDVNCGKGRALKTAFAYVLENYKELAGVITADADGQHTIQDVFKIAKELERDPNGIILGVRDFDQTNIPKRSLIGNKLTSFIFRLLYGYNIKDTQTGLRGIPINLLPAFVKLKGERYEYEMNMLIQVKKLNATMSEVPIETVYFNNNEGSHYNSIVDSTRIFIRLISGFLQYFFSTVTSGIIDVFVFVLLNNFLLKDLPLEWRVFYSTFIARAISSSYNFYINRRIVFKAGNTFFKSILKYYILCLAIIISSYLLITCTNKFLGINVVFAKICFDIILGICSYQIQLHWVFKKRKRMYEGQ</sequence>
<protein>
    <submittedName>
        <fullName evidence="8">Glycosyltransferase family 2 protein</fullName>
    </submittedName>
</protein>
<dbReference type="AlphaFoldDB" id="A0A2N3LNL8"/>
<dbReference type="Proteomes" id="UP000233440">
    <property type="component" value="Unassembled WGS sequence"/>
</dbReference>
<keyword evidence="4 5" id="KW-0472">Membrane</keyword>
<dbReference type="Gene3D" id="3.90.550.10">
    <property type="entry name" value="Spore Coat Polysaccharide Biosynthesis Protein SpsA, Chain A"/>
    <property type="match status" value="1"/>
</dbReference>
<evidence type="ECO:0000313" key="8">
    <source>
        <dbReference type="EMBL" id="PKR86221.1"/>
    </source>
</evidence>
<dbReference type="InterPro" id="IPR001173">
    <property type="entry name" value="Glyco_trans_2-like"/>
</dbReference>
<evidence type="ECO:0000256" key="2">
    <source>
        <dbReference type="ARBA" id="ARBA00022692"/>
    </source>
</evidence>
<accession>A0A2N3LNL8</accession>
<feature type="domain" description="GtrA/DPMS transmembrane" evidence="7">
    <location>
        <begin position="237"/>
        <end position="351"/>
    </location>
</feature>
<evidence type="ECO:0000259" key="6">
    <source>
        <dbReference type="Pfam" id="PF00535"/>
    </source>
</evidence>
<keyword evidence="2 5" id="KW-0812">Transmembrane</keyword>
<dbReference type="RefSeq" id="WP_101352860.1">
    <property type="nucleotide sequence ID" value="NZ_PIQO01000002.1"/>
</dbReference>
<evidence type="ECO:0000256" key="1">
    <source>
        <dbReference type="ARBA" id="ARBA00004141"/>
    </source>
</evidence>
<evidence type="ECO:0000313" key="9">
    <source>
        <dbReference type="Proteomes" id="UP000233440"/>
    </source>
</evidence>
<comment type="caution">
    <text evidence="8">The sequence shown here is derived from an EMBL/GenBank/DDBJ whole genome shotgun (WGS) entry which is preliminary data.</text>
</comment>
<feature type="domain" description="Glycosyltransferase 2-like" evidence="6">
    <location>
        <begin position="6"/>
        <end position="152"/>
    </location>
</feature>
<keyword evidence="3 5" id="KW-1133">Transmembrane helix</keyword>
<dbReference type="CDD" id="cd04179">
    <property type="entry name" value="DPM_DPG-synthase_like"/>
    <property type="match status" value="1"/>
</dbReference>
<feature type="transmembrane region" description="Helical" evidence="5">
    <location>
        <begin position="262"/>
        <end position="281"/>
    </location>
</feature>
<evidence type="ECO:0000256" key="3">
    <source>
        <dbReference type="ARBA" id="ARBA00022989"/>
    </source>
</evidence>
<dbReference type="SUPFAM" id="SSF53448">
    <property type="entry name" value="Nucleotide-diphospho-sugar transferases"/>
    <property type="match status" value="1"/>
</dbReference>
<feature type="transmembrane region" description="Helical" evidence="5">
    <location>
        <begin position="329"/>
        <end position="351"/>
    </location>
</feature>
<keyword evidence="9" id="KW-1185">Reference proteome</keyword>
<dbReference type="Pfam" id="PF00535">
    <property type="entry name" value="Glycos_transf_2"/>
    <property type="match status" value="1"/>
</dbReference>
<dbReference type="InterPro" id="IPR007267">
    <property type="entry name" value="GtrA_DPMS_TM"/>
</dbReference>
<feature type="transmembrane region" description="Helical" evidence="5">
    <location>
        <begin position="301"/>
        <end position="323"/>
    </location>
</feature>
<reference evidence="8 9" key="1">
    <citation type="submission" date="2017-11" db="EMBL/GenBank/DDBJ databases">
        <title>Bacillus camelliae sp. nov., isolated from pu'er tea.</title>
        <authorList>
            <person name="Niu L."/>
        </authorList>
    </citation>
    <scope>NUCLEOTIDE SEQUENCE [LARGE SCALE GENOMIC DNA]</scope>
    <source>
        <strain evidence="8 9">7578-1</strain>
    </source>
</reference>
<dbReference type="Pfam" id="PF04138">
    <property type="entry name" value="GtrA_DPMS_TM"/>
    <property type="match status" value="1"/>
</dbReference>
<proteinExistence type="predicted"/>
<dbReference type="OrthoDB" id="9810303at2"/>
<gene>
    <name evidence="8" type="ORF">CWO92_03725</name>
</gene>
<dbReference type="GO" id="GO:0006487">
    <property type="term" value="P:protein N-linked glycosylation"/>
    <property type="evidence" value="ECO:0007669"/>
    <property type="project" value="TreeGrafter"/>
</dbReference>
<organism evidence="8 9">
    <name type="scientific">Heyndrickxia camelliae</name>
    <dbReference type="NCBI Taxonomy" id="1707093"/>
    <lineage>
        <taxon>Bacteria</taxon>
        <taxon>Bacillati</taxon>
        <taxon>Bacillota</taxon>
        <taxon>Bacilli</taxon>
        <taxon>Bacillales</taxon>
        <taxon>Bacillaceae</taxon>
        <taxon>Heyndrickxia</taxon>
    </lineage>
</organism>
<name>A0A2N3LNL8_9BACI</name>
<evidence type="ECO:0000256" key="5">
    <source>
        <dbReference type="SAM" id="Phobius"/>
    </source>
</evidence>
<dbReference type="PANTHER" id="PTHR10859">
    <property type="entry name" value="GLYCOSYL TRANSFERASE"/>
    <property type="match status" value="1"/>
</dbReference>
<evidence type="ECO:0000259" key="7">
    <source>
        <dbReference type="Pfam" id="PF04138"/>
    </source>
</evidence>
<dbReference type="PANTHER" id="PTHR10859:SF114">
    <property type="entry name" value="DOLICHOL-PHOSPHATE MANNOSYLTRANSFERASE"/>
    <property type="match status" value="1"/>
</dbReference>
<dbReference type="EMBL" id="PIQO01000002">
    <property type="protein sequence ID" value="PKR86221.1"/>
    <property type="molecule type" value="Genomic_DNA"/>
</dbReference>
<dbReference type="InterPro" id="IPR029044">
    <property type="entry name" value="Nucleotide-diphossugar_trans"/>
</dbReference>
<feature type="transmembrane region" description="Helical" evidence="5">
    <location>
        <begin position="229"/>
        <end position="250"/>
    </location>
</feature>
<dbReference type="GO" id="GO:0016740">
    <property type="term" value="F:transferase activity"/>
    <property type="evidence" value="ECO:0007669"/>
    <property type="project" value="UniProtKB-KW"/>
</dbReference>
<comment type="subcellular location">
    <subcellularLocation>
        <location evidence="1">Membrane</location>
        <topology evidence="1">Multi-pass membrane protein</topology>
    </subcellularLocation>
</comment>
<dbReference type="GO" id="GO:0016020">
    <property type="term" value="C:membrane"/>
    <property type="evidence" value="ECO:0007669"/>
    <property type="project" value="UniProtKB-SubCell"/>
</dbReference>
<keyword evidence="8" id="KW-0808">Transferase</keyword>
<evidence type="ECO:0000256" key="4">
    <source>
        <dbReference type="ARBA" id="ARBA00023136"/>
    </source>
</evidence>
<dbReference type="GO" id="GO:0000271">
    <property type="term" value="P:polysaccharide biosynthetic process"/>
    <property type="evidence" value="ECO:0007669"/>
    <property type="project" value="InterPro"/>
</dbReference>